<keyword evidence="1" id="KW-1133">Transmembrane helix</keyword>
<protein>
    <submittedName>
        <fullName evidence="2">ABC transporter permease</fullName>
    </submittedName>
</protein>
<evidence type="ECO:0000313" key="2">
    <source>
        <dbReference type="EMBL" id="MCI4660068.1"/>
    </source>
</evidence>
<dbReference type="GO" id="GO:0005886">
    <property type="term" value="C:plasma membrane"/>
    <property type="evidence" value="ECO:0007669"/>
    <property type="project" value="UniProtKB-SubCell"/>
</dbReference>
<feature type="transmembrane region" description="Helical" evidence="1">
    <location>
        <begin position="20"/>
        <end position="41"/>
    </location>
</feature>
<reference evidence="2" key="1">
    <citation type="submission" date="2022-03" db="EMBL/GenBank/DDBJ databases">
        <title>Cryobacterium sp. nov. strain ZS14-85, isolated from Antarctic soil.</title>
        <authorList>
            <person name="Li J."/>
            <person name="Niu G."/>
        </authorList>
    </citation>
    <scope>NUCLEOTIDE SEQUENCE</scope>
    <source>
        <strain evidence="2">ZS14-85</strain>
    </source>
</reference>
<name>A0AA41UGR6_9MICO</name>
<feature type="transmembrane region" description="Helical" evidence="1">
    <location>
        <begin position="81"/>
        <end position="100"/>
    </location>
</feature>
<keyword evidence="3" id="KW-1185">Reference proteome</keyword>
<proteinExistence type="predicted"/>
<feature type="transmembrane region" description="Helical" evidence="1">
    <location>
        <begin position="196"/>
        <end position="215"/>
    </location>
</feature>
<accession>A0AA41UGR6</accession>
<evidence type="ECO:0000313" key="3">
    <source>
        <dbReference type="Proteomes" id="UP001165341"/>
    </source>
</evidence>
<keyword evidence="1" id="KW-0472">Membrane</keyword>
<feature type="transmembrane region" description="Helical" evidence="1">
    <location>
        <begin position="127"/>
        <end position="153"/>
    </location>
</feature>
<dbReference type="PANTHER" id="PTHR43471">
    <property type="entry name" value="ABC TRANSPORTER PERMEASE"/>
    <property type="match status" value="1"/>
</dbReference>
<dbReference type="EMBL" id="JALGAR010000009">
    <property type="protein sequence ID" value="MCI4660068.1"/>
    <property type="molecule type" value="Genomic_DNA"/>
</dbReference>
<evidence type="ECO:0000256" key="1">
    <source>
        <dbReference type="SAM" id="Phobius"/>
    </source>
</evidence>
<feature type="transmembrane region" description="Helical" evidence="1">
    <location>
        <begin position="287"/>
        <end position="311"/>
    </location>
</feature>
<dbReference type="GO" id="GO:0140359">
    <property type="term" value="F:ABC-type transporter activity"/>
    <property type="evidence" value="ECO:0007669"/>
    <property type="project" value="InterPro"/>
</dbReference>
<dbReference type="Proteomes" id="UP001165341">
    <property type="component" value="Unassembled WGS sequence"/>
</dbReference>
<gene>
    <name evidence="2" type="ORF">MQH31_19845</name>
</gene>
<dbReference type="Pfam" id="PF12679">
    <property type="entry name" value="ABC2_membrane_2"/>
    <property type="match status" value="1"/>
</dbReference>
<dbReference type="RefSeq" id="WP_243013497.1">
    <property type="nucleotide sequence ID" value="NZ_JALGAR010000009.1"/>
</dbReference>
<organism evidence="2 3">
    <name type="scientific">Cryobacterium zhongshanensis</name>
    <dbReference type="NCBI Taxonomy" id="2928153"/>
    <lineage>
        <taxon>Bacteria</taxon>
        <taxon>Bacillati</taxon>
        <taxon>Actinomycetota</taxon>
        <taxon>Actinomycetes</taxon>
        <taxon>Micrococcales</taxon>
        <taxon>Microbacteriaceae</taxon>
        <taxon>Cryobacterium</taxon>
    </lineage>
</organism>
<sequence length="323" mass="35119">MNSLLLVFGKEITDFRRNRFFVLLLGFLTLIMVLSVVVASVDFRSKMGEYVLYLDSLKRSGSTVVPPAPQLYPLQLLRGSIEYLELLGALFAIILGYRMIAKDKGSGATPLVFTRPHARFSVSGGKLLALAVIWAGVNTLVFATMALSLLVVGTAALSPEDFGRIAVSASFAWMYLMFWSALAMGLVALSKRLSSGLIAALVIWVVVVLVIPQIGDTMDPDNQVPGGLFKSLQVGKADELAVTAHFSGFETARDQIEISSITKHYERSTFAFLGIKDVYNQQPLGNVWAALLPNTITLTLGFLAAIGFGLLTTVKHNLLRKES</sequence>
<comment type="caution">
    <text evidence="2">The sequence shown here is derived from an EMBL/GenBank/DDBJ whole genome shotgun (WGS) entry which is preliminary data.</text>
</comment>
<feature type="transmembrane region" description="Helical" evidence="1">
    <location>
        <begin position="165"/>
        <end position="189"/>
    </location>
</feature>
<dbReference type="AlphaFoldDB" id="A0AA41UGR6"/>
<keyword evidence="1" id="KW-0812">Transmembrane</keyword>